<dbReference type="GO" id="GO:0071555">
    <property type="term" value="P:cell wall organization"/>
    <property type="evidence" value="ECO:0007669"/>
    <property type="project" value="TreeGrafter"/>
</dbReference>
<dbReference type="PANTHER" id="PTHR30627:SF2">
    <property type="entry name" value="PEPTIDOGLYCAN D,D-TRANSPEPTIDASE MRDA"/>
    <property type="match status" value="1"/>
</dbReference>
<dbReference type="Gene3D" id="3.40.710.10">
    <property type="entry name" value="DD-peptidase/beta-lactamase superfamily"/>
    <property type="match status" value="1"/>
</dbReference>
<dbReference type="Proteomes" id="UP000034690">
    <property type="component" value="Unassembled WGS sequence"/>
</dbReference>
<reference evidence="2 3" key="1">
    <citation type="journal article" date="2015" name="Nature">
        <title>rRNA introns, odd ribosomes, and small enigmatic genomes across a large radiation of phyla.</title>
        <authorList>
            <person name="Brown C.T."/>
            <person name="Hug L.A."/>
            <person name="Thomas B.C."/>
            <person name="Sharon I."/>
            <person name="Castelle C.J."/>
            <person name="Singh A."/>
            <person name="Wilkins M.J."/>
            <person name="Williams K.H."/>
            <person name="Banfield J.F."/>
        </authorList>
    </citation>
    <scope>NUCLEOTIDE SEQUENCE [LARGE SCALE GENOMIC DNA]</scope>
</reference>
<evidence type="ECO:0000313" key="3">
    <source>
        <dbReference type="Proteomes" id="UP000034690"/>
    </source>
</evidence>
<evidence type="ECO:0000259" key="1">
    <source>
        <dbReference type="Pfam" id="PF00905"/>
    </source>
</evidence>
<dbReference type="Pfam" id="PF00905">
    <property type="entry name" value="Transpeptidase"/>
    <property type="match status" value="1"/>
</dbReference>
<dbReference type="InterPro" id="IPR012338">
    <property type="entry name" value="Beta-lactam/transpept-like"/>
</dbReference>
<evidence type="ECO:0000313" key="2">
    <source>
        <dbReference type="EMBL" id="KKR10628.1"/>
    </source>
</evidence>
<accession>A0A0G0N5G7</accession>
<dbReference type="EMBL" id="LBWQ01000047">
    <property type="protein sequence ID" value="KKR10628.1"/>
    <property type="molecule type" value="Genomic_DNA"/>
</dbReference>
<dbReference type="AlphaFoldDB" id="A0A0G0N5G7"/>
<organism evidence="2 3">
    <name type="scientific">Candidatus Woesebacteria bacterium GW2011_GWA1_39_21b</name>
    <dbReference type="NCBI Taxonomy" id="1618551"/>
    <lineage>
        <taxon>Bacteria</taxon>
        <taxon>Candidatus Woeseibacteriota</taxon>
    </lineage>
</organism>
<keyword evidence="2" id="KW-0132">Cell division</keyword>
<feature type="domain" description="Penicillin-binding protein transpeptidase" evidence="1">
    <location>
        <begin position="2"/>
        <end position="40"/>
    </location>
</feature>
<dbReference type="InterPro" id="IPR001460">
    <property type="entry name" value="PCN-bd_Tpept"/>
</dbReference>
<dbReference type="GO" id="GO:0051301">
    <property type="term" value="P:cell division"/>
    <property type="evidence" value="ECO:0007669"/>
    <property type="project" value="UniProtKB-KW"/>
</dbReference>
<dbReference type="SUPFAM" id="SSF56601">
    <property type="entry name" value="beta-lactamase/transpeptidase-like"/>
    <property type="match status" value="1"/>
</dbReference>
<dbReference type="GO" id="GO:0005886">
    <property type="term" value="C:plasma membrane"/>
    <property type="evidence" value="ECO:0007669"/>
    <property type="project" value="TreeGrafter"/>
</dbReference>
<dbReference type="PANTHER" id="PTHR30627">
    <property type="entry name" value="PEPTIDOGLYCAN D,D-TRANSPEPTIDASE"/>
    <property type="match status" value="1"/>
</dbReference>
<dbReference type="InterPro" id="IPR050515">
    <property type="entry name" value="Beta-lactam/transpept"/>
</dbReference>
<proteinExistence type="predicted"/>
<name>A0A0G0N5G7_9BACT</name>
<keyword evidence="2" id="KW-0131">Cell cycle</keyword>
<gene>
    <name evidence="2" type="ORF">UT40_C0047G0001</name>
</gene>
<dbReference type="GO" id="GO:0008658">
    <property type="term" value="F:penicillin binding"/>
    <property type="evidence" value="ECO:0007669"/>
    <property type="project" value="InterPro"/>
</dbReference>
<dbReference type="GO" id="GO:0071972">
    <property type="term" value="F:peptidoglycan L,D-transpeptidase activity"/>
    <property type="evidence" value="ECO:0007669"/>
    <property type="project" value="TreeGrafter"/>
</dbReference>
<protein>
    <submittedName>
        <fullName evidence="2">Cell division protein FtsI/penicillin-binding protein 2</fullName>
    </submittedName>
</protein>
<sequence length="55" mass="6111">PHAWFVAFAGVENPEIVVTVLVENGGEGSRIAGPIAREIFDYWFKVSNEFSNITE</sequence>
<comment type="caution">
    <text evidence="2">The sequence shown here is derived from an EMBL/GenBank/DDBJ whole genome shotgun (WGS) entry which is preliminary data.</text>
</comment>
<feature type="non-terminal residue" evidence="2">
    <location>
        <position position="1"/>
    </location>
</feature>